<dbReference type="EMBL" id="JBCGBO010000002">
    <property type="protein sequence ID" value="KAK9220735.1"/>
    <property type="molecule type" value="Genomic_DNA"/>
</dbReference>
<dbReference type="PANTHER" id="PTHR11208:SF98">
    <property type="entry name" value="RNA-BINDING KH DOMAIN-CONTAINING PROTEIN"/>
    <property type="match status" value="1"/>
</dbReference>
<proteinExistence type="predicted"/>
<feature type="region of interest" description="Disordered" evidence="1">
    <location>
        <begin position="578"/>
        <end position="613"/>
    </location>
</feature>
<dbReference type="GO" id="GO:0005634">
    <property type="term" value="C:nucleus"/>
    <property type="evidence" value="ECO:0007669"/>
    <property type="project" value="TreeGrafter"/>
</dbReference>
<feature type="region of interest" description="Disordered" evidence="1">
    <location>
        <begin position="682"/>
        <end position="795"/>
    </location>
</feature>
<sequence length="795" mass="84191">MSSTAATTPSTVSNAGPKISKFAAKSGFVIPKNKLSGSLVPVFKGAKKNDAINAEEKASSNDDGKKVVRKTKWGPDLSLDASVKRGRALAYQTRVDQIVQQLESGSLEAEENQVPEVAAQNADQKSPNPQVDREKLERLELEKQEVIGEILKLNPSYRTPPDYKPLLKEAVVPIPVKEYPGYNFLGLIFGPASDTQKRLEKVNILASAIMLSFAEETRTVIKVYGTKADTGEKVEISTSDANVQSTYEELHISISADSYEKVDAATDLIELLVTSVSGSLAAISTSTLVSGENVNALNQSQGDGAQFLVPNAFVNQGVPQPEVGPLQTPLHCQFQSQTPWFSSGPSQNPMHPLNTSSPILINPVNMPARFPSTFKTPSLVPPSSQLQMQVPPGPYMPQIHSGAPRNFPVPAPQPSSIQSNMPGSHPFTGIQPQPTGPIHIGRPSMPSLPQAVSSVGPRPLPDRPLTPAGNLTGWSGAPANAAASLGSSNLGQLAHTMGPPQGSRPVFTSVPPAAGGTSPAFPAALRPTQVPGSAHTPVQPSPHVTMAASPVLSVSRPTMPAGTSGSFSGSITNFSTMNLSSATAPRPPHPSSGDFTFQPQRPQNPSPLTVTRPTGMLPTQSTRSMGQMPAPQSPSFCMGAPNTAPQHIMQVPRPQVGNQMGQPHAHHLSAVPFARNPNAAFANVSPVSPTTPSQMGPRSFSPGPQMHYPPGPPFPPRPANPLPRNYPALPNRPERHMGLNQQFSNNRSGGPQIYDPFSPTSTSVPSQQQGGNPARARKPENDPEYEDLMASVGVK</sequence>
<reference evidence="2 3" key="1">
    <citation type="submission" date="2024-05" db="EMBL/GenBank/DDBJ databases">
        <title>Haplotype-resolved chromosome-level genome assembly of Huyou (Citrus changshanensis).</title>
        <authorList>
            <person name="Miao C."/>
            <person name="Chen W."/>
            <person name="Wu Y."/>
            <person name="Wang L."/>
            <person name="Zhao S."/>
            <person name="Grierson D."/>
            <person name="Xu C."/>
            <person name="Chen K."/>
        </authorList>
    </citation>
    <scope>NUCLEOTIDE SEQUENCE [LARGE SCALE GENOMIC DNA]</scope>
    <source>
        <strain evidence="2">01-14</strain>
        <tissue evidence="2">Leaf</tissue>
    </source>
</reference>
<evidence type="ECO:0000256" key="1">
    <source>
        <dbReference type="SAM" id="MobiDB-lite"/>
    </source>
</evidence>
<feature type="compositionally biased region" description="Polar residues" evidence="1">
    <location>
        <begin position="685"/>
        <end position="696"/>
    </location>
</feature>
<dbReference type="SUPFAM" id="SSF54791">
    <property type="entry name" value="Eukaryotic type KH-domain (KH-domain type I)"/>
    <property type="match status" value="1"/>
</dbReference>
<feature type="compositionally biased region" description="Basic and acidic residues" evidence="1">
    <location>
        <begin position="50"/>
        <end position="66"/>
    </location>
</feature>
<evidence type="ECO:0000313" key="3">
    <source>
        <dbReference type="Proteomes" id="UP001428341"/>
    </source>
</evidence>
<comment type="caution">
    <text evidence="2">The sequence shown here is derived from an EMBL/GenBank/DDBJ whole genome shotgun (WGS) entry which is preliminary data.</text>
</comment>
<feature type="region of interest" description="Disordered" evidence="1">
    <location>
        <begin position="106"/>
        <end position="131"/>
    </location>
</feature>
<feature type="region of interest" description="Disordered" evidence="1">
    <location>
        <begin position="50"/>
        <end position="69"/>
    </location>
</feature>
<feature type="compositionally biased region" description="Polar residues" evidence="1">
    <location>
        <begin position="593"/>
        <end position="613"/>
    </location>
</feature>
<dbReference type="Gene3D" id="3.30.1370.10">
    <property type="entry name" value="K Homology domain, type 1"/>
    <property type="match status" value="1"/>
</dbReference>
<protein>
    <submittedName>
        <fullName evidence="2">Uncharacterized protein</fullName>
    </submittedName>
</protein>
<dbReference type="GO" id="GO:0003729">
    <property type="term" value="F:mRNA binding"/>
    <property type="evidence" value="ECO:0007669"/>
    <property type="project" value="TreeGrafter"/>
</dbReference>
<feature type="compositionally biased region" description="Low complexity" evidence="1">
    <location>
        <begin position="722"/>
        <end position="731"/>
    </location>
</feature>
<evidence type="ECO:0000313" key="2">
    <source>
        <dbReference type="EMBL" id="KAK9220735.1"/>
    </source>
</evidence>
<feature type="compositionally biased region" description="Pro residues" evidence="1">
    <location>
        <begin position="707"/>
        <end position="721"/>
    </location>
</feature>
<name>A0AAP0QRV2_9ROSI</name>
<feature type="compositionally biased region" description="Low complexity" evidence="1">
    <location>
        <begin position="758"/>
        <end position="769"/>
    </location>
</feature>
<feature type="region of interest" description="Disordered" evidence="1">
    <location>
        <begin position="410"/>
        <end position="473"/>
    </location>
</feature>
<keyword evidence="3" id="KW-1185">Reference proteome</keyword>
<dbReference type="PANTHER" id="PTHR11208">
    <property type="entry name" value="RNA-BINDING PROTEIN RELATED"/>
    <property type="match status" value="1"/>
</dbReference>
<accession>A0AAP0QRV2</accession>
<dbReference type="GO" id="GO:0048024">
    <property type="term" value="P:regulation of mRNA splicing, via spliceosome"/>
    <property type="evidence" value="ECO:0007669"/>
    <property type="project" value="TreeGrafter"/>
</dbReference>
<organism evidence="2 3">
    <name type="scientific">Citrus x changshan-huyou</name>
    <dbReference type="NCBI Taxonomy" id="2935761"/>
    <lineage>
        <taxon>Eukaryota</taxon>
        <taxon>Viridiplantae</taxon>
        <taxon>Streptophyta</taxon>
        <taxon>Embryophyta</taxon>
        <taxon>Tracheophyta</taxon>
        <taxon>Spermatophyta</taxon>
        <taxon>Magnoliopsida</taxon>
        <taxon>eudicotyledons</taxon>
        <taxon>Gunneridae</taxon>
        <taxon>Pentapetalae</taxon>
        <taxon>rosids</taxon>
        <taxon>malvids</taxon>
        <taxon>Sapindales</taxon>
        <taxon>Rutaceae</taxon>
        <taxon>Aurantioideae</taxon>
        <taxon>Citrus</taxon>
    </lineage>
</organism>
<dbReference type="AlphaFoldDB" id="A0AAP0QRV2"/>
<dbReference type="Proteomes" id="UP001428341">
    <property type="component" value="Unassembled WGS sequence"/>
</dbReference>
<gene>
    <name evidence="2" type="ORF">WN944_009158</name>
</gene>
<dbReference type="InterPro" id="IPR036612">
    <property type="entry name" value="KH_dom_type_1_sf"/>
</dbReference>
<dbReference type="InterPro" id="IPR045071">
    <property type="entry name" value="BBP-like"/>
</dbReference>
<feature type="compositionally biased region" description="Polar residues" evidence="1">
    <location>
        <begin position="739"/>
        <end position="749"/>
    </location>
</feature>